<evidence type="ECO:0000259" key="1">
    <source>
        <dbReference type="Pfam" id="PF08239"/>
    </source>
</evidence>
<evidence type="ECO:0000313" key="3">
    <source>
        <dbReference type="Proteomes" id="UP000013984"/>
    </source>
</evidence>
<comment type="caution">
    <text evidence="2">The sequence shown here is derived from an EMBL/GenBank/DDBJ whole genome shotgun (WGS) entry which is preliminary data.</text>
</comment>
<sequence>MNTISLPVRVSFNSFPMTKPTKLLSTYRFEKNTIPLEKRSTIGSLFPIFCTMSGYKTFRYLLLVIFVFPLFPQSHWDDYIHEKTIGSTYRIFGDNVNLRESDNLKSKVKKKLSMGAVVTILAKTNQIMEQDSVKEYWYKVKSEKDTGFIWGGLIADYSFPLEQNTILCRNLGVKRRTLELKLIQGDKLLSQSKWEAGAVSNESWNHKIYPASQFSPSPKFLFGLSYFVFSEIENGSTSEQLISITSDSKLVSHFSWNHGSCDPPSCGESWLVFPGETLPEDKKTKRKVTKGKTNTIQELTHIFDIDNSKTHEYYNSEYIWNGTKFQRKENP</sequence>
<gene>
    <name evidence="2" type="ORF">LEP1GSC195_2623</name>
</gene>
<proteinExistence type="predicted"/>
<feature type="domain" description="SH3b" evidence="1">
    <location>
        <begin position="94"/>
        <end position="154"/>
    </location>
</feature>
<dbReference type="InterPro" id="IPR003646">
    <property type="entry name" value="SH3-like_bac-type"/>
</dbReference>
<dbReference type="Pfam" id="PF08239">
    <property type="entry name" value="SH3_3"/>
    <property type="match status" value="1"/>
</dbReference>
<keyword evidence="3" id="KW-1185">Reference proteome</keyword>
<dbReference type="EMBL" id="AOGZ02000014">
    <property type="protein sequence ID" value="EOQ95315.1"/>
    <property type="molecule type" value="Genomic_DNA"/>
</dbReference>
<name>R9A501_9LEPT</name>
<dbReference type="AlphaFoldDB" id="R9A501"/>
<dbReference type="STRING" id="1218599.LEP1GSC195_2623"/>
<accession>R9A501</accession>
<dbReference type="Proteomes" id="UP000013984">
    <property type="component" value="Unassembled WGS sequence"/>
</dbReference>
<reference evidence="2" key="1">
    <citation type="submission" date="2013-04" db="EMBL/GenBank/DDBJ databases">
        <authorList>
            <person name="Harkins D.M."/>
            <person name="Durkin A.S."/>
            <person name="Brinkac L.M."/>
            <person name="Haft D.H."/>
            <person name="Selengut J.D."/>
            <person name="Sanka R."/>
            <person name="DePew J."/>
            <person name="Purushe J."/>
            <person name="Galloway R.L."/>
            <person name="Vinetz J.M."/>
            <person name="Sutton G.G."/>
            <person name="Nierman W.C."/>
            <person name="Fouts D.E."/>
        </authorList>
    </citation>
    <scope>NUCLEOTIDE SEQUENCE [LARGE SCALE GENOMIC DNA]</scope>
    <source>
        <strain evidence="2">CDC</strain>
    </source>
</reference>
<protein>
    <submittedName>
        <fullName evidence="2">SH3 domain protein</fullName>
    </submittedName>
</protein>
<dbReference type="Gene3D" id="2.30.30.40">
    <property type="entry name" value="SH3 Domains"/>
    <property type="match status" value="1"/>
</dbReference>
<evidence type="ECO:0000313" key="2">
    <source>
        <dbReference type="EMBL" id="EOQ95315.1"/>
    </source>
</evidence>
<organism evidence="2 3">
    <name type="scientific">Leptospira wolbachii serovar Codice str. CDC</name>
    <dbReference type="NCBI Taxonomy" id="1218599"/>
    <lineage>
        <taxon>Bacteria</taxon>
        <taxon>Pseudomonadati</taxon>
        <taxon>Spirochaetota</taxon>
        <taxon>Spirochaetia</taxon>
        <taxon>Leptospirales</taxon>
        <taxon>Leptospiraceae</taxon>
        <taxon>Leptospira</taxon>
    </lineage>
</organism>